<evidence type="ECO:0000259" key="1">
    <source>
        <dbReference type="Pfam" id="PF22740"/>
    </source>
</evidence>
<comment type="caution">
    <text evidence="2">The sequence shown here is derived from an EMBL/GenBank/DDBJ whole genome shotgun (WGS) entry which is preliminary data.</text>
</comment>
<name>A0AAD6E7I2_9EURO</name>
<dbReference type="AlphaFoldDB" id="A0AAD6E7I2"/>
<protein>
    <recommendedName>
        <fullName evidence="1">RapZ C-terminal domain-containing protein</fullName>
    </recommendedName>
</protein>
<keyword evidence="3" id="KW-1185">Reference proteome</keyword>
<proteinExistence type="predicted"/>
<dbReference type="EMBL" id="JAQJAE010000003">
    <property type="protein sequence ID" value="KAJ5603181.1"/>
    <property type="molecule type" value="Genomic_DNA"/>
</dbReference>
<dbReference type="Pfam" id="PF22740">
    <property type="entry name" value="PapZ_C"/>
    <property type="match status" value="1"/>
</dbReference>
<reference evidence="2" key="1">
    <citation type="journal article" date="2023" name="IMA Fungus">
        <title>Comparative genomic study of the Penicillium genus elucidates a diverse pangenome and 15 lateral gene transfer events.</title>
        <authorList>
            <person name="Petersen C."/>
            <person name="Sorensen T."/>
            <person name="Nielsen M.R."/>
            <person name="Sondergaard T.E."/>
            <person name="Sorensen J.L."/>
            <person name="Fitzpatrick D.A."/>
            <person name="Frisvad J.C."/>
            <person name="Nielsen K.L."/>
        </authorList>
    </citation>
    <scope>NUCLEOTIDE SEQUENCE</scope>
    <source>
        <strain evidence="2">IBT 12815</strain>
    </source>
</reference>
<sequence>QISEARIDYEIKIIIRLNLQWFSRWAASKPESSGRPSITVSLYSFGRGNGPLATPEIQEQNSILLCYNIRHLLNPPRNLRIMTTGLSPRLRKEFLKNEIVGSFLERTQGGIVNSLKTSWASSFREPKSHGNDTHQKPNISLVVTVCCEEGRHRSVAFVEELAKRLSLLRDGADMSNSWKLSVTTFHRDLEALGSVSNGSDMIVSQHVGKSSAESKREKGNYARRLNQKNRNRYEDVMVQ</sequence>
<dbReference type="Proteomes" id="UP001213799">
    <property type="component" value="Unassembled WGS sequence"/>
</dbReference>
<feature type="domain" description="RapZ C-terminal" evidence="1">
    <location>
        <begin position="39"/>
        <end position="167"/>
    </location>
</feature>
<dbReference type="InterPro" id="IPR053931">
    <property type="entry name" value="RapZ_C"/>
</dbReference>
<dbReference type="RefSeq" id="XP_056752979.1">
    <property type="nucleotide sequence ID" value="XM_056897194.1"/>
</dbReference>
<evidence type="ECO:0000313" key="3">
    <source>
        <dbReference type="Proteomes" id="UP001213799"/>
    </source>
</evidence>
<accession>A0AAD6E7I2</accession>
<dbReference type="GeneID" id="81587436"/>
<gene>
    <name evidence="2" type="ORF">N7537_006137</name>
</gene>
<reference evidence="2" key="2">
    <citation type="submission" date="2023-01" db="EMBL/GenBank/DDBJ databases">
        <authorList>
            <person name="Petersen C."/>
        </authorList>
    </citation>
    <scope>NUCLEOTIDE SEQUENCE</scope>
    <source>
        <strain evidence="2">IBT 12815</strain>
    </source>
</reference>
<evidence type="ECO:0000313" key="2">
    <source>
        <dbReference type="EMBL" id="KAJ5603181.1"/>
    </source>
</evidence>
<organism evidence="2 3">
    <name type="scientific">Penicillium hordei</name>
    <dbReference type="NCBI Taxonomy" id="40994"/>
    <lineage>
        <taxon>Eukaryota</taxon>
        <taxon>Fungi</taxon>
        <taxon>Dikarya</taxon>
        <taxon>Ascomycota</taxon>
        <taxon>Pezizomycotina</taxon>
        <taxon>Eurotiomycetes</taxon>
        <taxon>Eurotiomycetidae</taxon>
        <taxon>Eurotiales</taxon>
        <taxon>Aspergillaceae</taxon>
        <taxon>Penicillium</taxon>
    </lineage>
</organism>
<feature type="non-terminal residue" evidence="2">
    <location>
        <position position="1"/>
    </location>
</feature>